<feature type="region of interest" description="Disordered" evidence="1">
    <location>
        <begin position="3056"/>
        <end position="3219"/>
    </location>
</feature>
<dbReference type="OrthoDB" id="377698at2759"/>
<dbReference type="Proteomes" id="UP000240500">
    <property type="component" value="Chromosome 7"/>
</dbReference>
<dbReference type="VEuPathDB" id="PlasmoDB:PRG01_0708400"/>
<dbReference type="InterPro" id="IPR045112">
    <property type="entry name" value="PPAN-like"/>
</dbReference>
<evidence type="ECO:0000313" key="2">
    <source>
        <dbReference type="EMBL" id="SOV77735.1"/>
    </source>
</evidence>
<organism evidence="2 3">
    <name type="scientific">Plasmodium reichenowi</name>
    <dbReference type="NCBI Taxonomy" id="5854"/>
    <lineage>
        <taxon>Eukaryota</taxon>
        <taxon>Sar</taxon>
        <taxon>Alveolata</taxon>
        <taxon>Apicomplexa</taxon>
        <taxon>Aconoidasida</taxon>
        <taxon>Haemosporida</taxon>
        <taxon>Plasmodiidae</taxon>
        <taxon>Plasmodium</taxon>
        <taxon>Plasmodium (Laverania)</taxon>
    </lineage>
</organism>
<dbReference type="EMBL" id="LT969570">
    <property type="protein sequence ID" value="SOV77735.1"/>
    <property type="molecule type" value="Genomic_DNA"/>
</dbReference>
<reference evidence="2 3" key="1">
    <citation type="submission" date="2016-09" db="EMBL/GenBank/DDBJ databases">
        <authorList>
            <consortium name="Pathogen Informatics"/>
        </authorList>
    </citation>
    <scope>NUCLEOTIDE SEQUENCE [LARGE SCALE GENOMIC DNA]</scope>
</reference>
<protein>
    <submittedName>
        <fullName evidence="2">Uncharacterized protein</fullName>
    </submittedName>
</protein>
<dbReference type="GO" id="GO:0019843">
    <property type="term" value="F:rRNA binding"/>
    <property type="evidence" value="ECO:0007669"/>
    <property type="project" value="TreeGrafter"/>
</dbReference>
<feature type="compositionally biased region" description="Acidic residues" evidence="1">
    <location>
        <begin position="3070"/>
        <end position="3176"/>
    </location>
</feature>
<accession>A0A2P9D9L6</accession>
<dbReference type="GO" id="GO:0030687">
    <property type="term" value="C:preribosome, large subunit precursor"/>
    <property type="evidence" value="ECO:0007669"/>
    <property type="project" value="TreeGrafter"/>
</dbReference>
<name>A0A2P9D9L6_PLARE</name>
<proteinExistence type="predicted"/>
<feature type="compositionally biased region" description="Basic and acidic residues" evidence="1">
    <location>
        <begin position="3178"/>
        <end position="3201"/>
    </location>
</feature>
<evidence type="ECO:0000256" key="1">
    <source>
        <dbReference type="SAM" id="MobiDB-lite"/>
    </source>
</evidence>
<evidence type="ECO:0000313" key="3">
    <source>
        <dbReference type="Proteomes" id="UP000240500"/>
    </source>
</evidence>
<dbReference type="PANTHER" id="PTHR12661:SF5">
    <property type="entry name" value="SUPPRESSOR OF SWI4 1 HOMOLOG"/>
    <property type="match status" value="1"/>
</dbReference>
<gene>
    <name evidence="2" type="ORF">PRG01_0708400</name>
</gene>
<dbReference type="PANTHER" id="PTHR12661">
    <property type="entry name" value="PETER PAN-RELATED"/>
    <property type="match status" value="1"/>
</dbReference>
<dbReference type="GO" id="GO:0000027">
    <property type="term" value="P:ribosomal large subunit assembly"/>
    <property type="evidence" value="ECO:0007669"/>
    <property type="project" value="TreeGrafter"/>
</dbReference>
<sequence length="3321" mass="412965">MTDINDIIKEIIYRSADECNFNNEELNFASILKFFYDITNKYNVKKQICDEIFNKLLIICKNIIDDNSITDHDNNIINHHHNNIDNNVDKLNFYYNTNDEYMKTNITHSDKYQIKDIKKCHNNNNNNNNNSSRENNRYYKNSEYVNPLIILKCDEHKNNINNKNNTCSSIVKINPLYNENAKEEKLDLYYYDINKDKKLNNLYSSYLYKNHEKEQKGIIYNDNNNNNNNHHHHNNNIIISYNNQNVPIHKEKYSCVYFIEDDNIKNDGNHNNIIHIDEKSFLHKNNRNLLKLFLNGDIIHNVYNKIIKNKHLKKRNKYSLQDKNSKMKLYNESNIFFTFYILKKYYYTWFQLSYKQKILQTRLEKYNKVIRKKILIKYYDLWFYYNEKKNYLKSAYDKFVNKKNKNSLKQFFNNFINKYKKRKKKNFIYLVHIFNEWKNYTKKRKTLQYATKKITQKKKKKFFLLWKNNFFIKKMKKKKKNEIQNIYNKNLVIKCYVHFILFYKKRKKEHMNYSTIYDNTKYKLSYKYFSLFIQIYRENIFFKQYYTLYLEKVQNIFFKKYFTILKEYVSKRKKLQTLFLNIYQNKQINFLMLYMKKWIHRYNEKAKFNNILQIYNDKNKLYIFKKYFHIIKKYKEKSFNLKKKFLFLYEKKNKEQVQHIFTNWKNYYSINSTKYILLYNKYKYKLLINYFHFLYNYKNYRKSKKKKTKQMDDYSKNNLKRKAYIKWIFYHKNYKINILTFYNFKNNGNFFVYFILKMLWKYQTIDNKTHSKTFFDLINFSNINININTLIYIHKKYFTKKNIQNNVNIFYENVMFVYKTLNIVFSYIPVLFFVNMNKLKFNLPYISFSIKMALYKRIFDTWLVDCRRIKQFKNLVNNKLLKNYFMRFFSLIQKKKQLNNEFLKYKHKRKIILKKKLFSTWVFLWNKYINFRTNFEKFDGNNKKKRIKKIWLKWLAITKENKLKKEKIVEFFKSLLKKKKKKVWDILNEYVSACRRKKIQNKIAHLYCMKKYKKKAFMSLFMYSKNVMYFNTLNNIAQSYLKRLCIIKWRSITREFFKRKKELQNRQYHFDLNIQRKYFRILLLFVHFRAIKKKKFLHFKEIQYKIWIYQYFNEWKNYIKIKQNKKEFLENMKNLFNRKKKLHLLSKWYTSFIINVKFKEVEKIIAFKISILTFEKLILYNQKMKRIELFLRNRSKVFICQNIIKRWKHYIKIKRLKKHIRLKNFHLIKDKYFSTWKKTLEKVRKRKIRESKIYKYRQTKDKNIVHLFYNEWKNVFLQNKNIKHFVYVINNHLLYKLKYRSFVVIYKNCEYYSTLQFLFNNFLIDKRSKIKRNVFSILKCNTKNRRTYKKAIRFFYNNIMSKYFNVIKIYRQRRVTYRKNEQTLINKRKATYFYTILNFYNFLNKVKYNFFQIRMRVDNKIKKEFFNIWFLFVMKRKKERNTFLSVLRKRVNKVKSEIFFNMKRRVNKKKYVLLLLNRMEELIKSKIYRYGISQLKINRKCSKIHEKLYLKMQKKMNQKILQKCLKTLKNRISKKRKRELEKQMVSFFCEQVFKKKYFHIICHVCKIKMMERNMIILKIVNNHLIYLLRRHFHIWKYYIDKKKEYKKKIELININKKSKIFYFMLYLKIKNNYDNICVLYKIYNLFHSCSCKIINLDEALTYRNKSKCCNIYEDGNYILGYYESQNKDLKDGVYEYMDFPLYNKKNILQKYVHLKKKVVMLNKIYNEIKFKDDNLLYLNKIKNKGKKKQQGIQNHIHICYMLKNSNMSSLLLNYLLMYDYYDMYYFCLHIKKHFNVLYNYFFNLLSVKMKKLLFKFFKKSVSLSNFIKMVSVTDKDIHQHFKILIFIYYLFSGYIRYYHRNGQGGNTMDGNNEMMSDINKIGDGNSNSNSNNNIYIIITKVINNFLYIKGSYVDEEESVHDIPKNYLKINKINLKGSNKLNKKYISKREKKKKCIYVDKKIKRENKNMLIKSCNNKYTVYINTDEKKKKKNVDEYMNSKLNKVSNLNSFMSHVSYISSVGSSNNSREYIISRKEEIINEKDQNIRNIHINNIYNNKNYYHYFYSDNCRDINKMSILKDYKNIQDDLLKNKIEKDMKEYIRQFYEHLKIYILSNFRETDNSTISIKMNYSFLLNVEKNKIIEMYIFFKRFKKVVISWKIYCKYKKERREDDLNKMNNIQNKIRKGIVEKYFGIWILIFNEKVKEIKRKRKIFLKKHIHMIFVSWHKLIQVNNYDKEKFKELKQVCFNRMKKTYFEKLYLYSIKIKNEKRNYVIIKKQCNIKRKQTFFYVWLLLYQYEKKYYYINKQMNNKKLQEYFYKWIYIYEKKQIYIHFCNTLNELFLKKYIFLPIIKQFKFYNYIKEKKNNIEKKYFLIYYNIIKKNNILNKLQLYIYTSIQYKELKYLFNIWNKKYKKRKICRDELHQIIINKKRKYLDHWLATYKQSKNNVIKKCMHLNNFKTMLYWNKWMSYHRYIKIIKKNNKYLLLKYFSIYKRKYNTNVVIQNFIKKKNSKIIKDIFTVLKEYKEVKKYHKHIKEYCNTYYNKKTLKIFYSYWLYEYYKIKKIKNVLHYMFKIYDDKMKRVILNKWITYVNKKRFLKNIHNNIVKSKNNIIIKKCFFMWNKLYNFLNKKKRNIMYTYIHIWNIHYTFVGFIKKINIYLYNIYQNNIFSFYYILKKKNENYYCLQEKGKFVFIQNQICEYLKYKNDILYDTFRSLYMYKEKNKTLRKYLELYKMRNIQKEKRKIFFILLKYKNIKKKKNFLLSNLYTNIINQKKEYLLKKYFIILTNIYFYNYHLNICAKTINDRREKRIINFYLNKWIEYIKQCKQLNHLDTLSQQFLNYRRRSEFIISLKQYYVEHKWKNYCEYNSLIFYKKVQERMLSNFIKFWIIKSKQFEYFQQKLDEFQKQYNKNIIKKYFFLLIFSINKIKIEKKNFDIVHLKRIKMIKYKVFYYLYDMSMSSIKKYEQVMSTLKDQKGNEIYLKRKFYFAFFNYIKYKNRIHHIFITLQEKKNLNLLRKHFYIFIYKYVTNMNHYKYYYYNKFLSLWKYYIVMRKGYPSSEKTDECESINGQVEEGEYDDEEDDEEDDDVDEDDDDVDEEDDNVDEDDDNVDEDDDNVDEDDDNVDQEDDNVDQEDDNVDQEDDNVDQEDDNVDKEDDNVEEEDDNVDEEDDNVDEDNIEEGGIHDKKEGVHNEENDINKYNNDDNHDEEENSSYEKFSSENHINNKDHVDFSVDILDDEINVQKQTKTFDSSSNSNDSLGYSSCIFEFEKKNSNQNNKNEKMVENNNTRGYINSGKDNLKESFETKDDSDTSCSIDLNNLIMIK</sequence>
<dbReference type="VEuPathDB" id="PlasmoDB:PRCDC_0708200"/>